<protein>
    <submittedName>
        <fullName evidence="11">Forsilysin</fullName>
    </submittedName>
</protein>
<dbReference type="EMBL" id="KP715368">
    <property type="protein sequence ID" value="AKG97062.1"/>
    <property type="molecule type" value="Genomic_DNA"/>
</dbReference>
<dbReference type="Pfam" id="PF07504">
    <property type="entry name" value="FTP"/>
    <property type="match status" value="1"/>
</dbReference>
<dbReference type="GO" id="GO:0046872">
    <property type="term" value="F:metal ion binding"/>
    <property type="evidence" value="ECO:0007669"/>
    <property type="project" value="UniProtKB-KW"/>
</dbReference>
<dbReference type="InterPro" id="IPR027268">
    <property type="entry name" value="Peptidase_M4/M1_CTD_sf"/>
</dbReference>
<feature type="domain" description="FTP" evidence="10">
    <location>
        <begin position="77"/>
        <end position="112"/>
    </location>
</feature>
<dbReference type="InterPro" id="IPR023612">
    <property type="entry name" value="Peptidase_M4"/>
</dbReference>
<evidence type="ECO:0000256" key="5">
    <source>
        <dbReference type="ARBA" id="ARBA00022801"/>
    </source>
</evidence>
<dbReference type="PRINTS" id="PR00730">
    <property type="entry name" value="THERMOLYSIN"/>
</dbReference>
<dbReference type="InterPro" id="IPR050728">
    <property type="entry name" value="Zinc_Metalloprotease_M4"/>
</dbReference>
<evidence type="ECO:0000256" key="1">
    <source>
        <dbReference type="ARBA" id="ARBA00009388"/>
    </source>
</evidence>
<evidence type="ECO:0000256" key="2">
    <source>
        <dbReference type="ARBA" id="ARBA00022670"/>
    </source>
</evidence>
<dbReference type="Pfam" id="PF02868">
    <property type="entry name" value="Peptidase_M4_C"/>
    <property type="match status" value="1"/>
</dbReference>
<proteinExistence type="inferred from homology"/>
<keyword evidence="3" id="KW-0479">Metal-binding</keyword>
<keyword evidence="7" id="KW-0482">Metalloprotease</keyword>
<dbReference type="SUPFAM" id="SSF55486">
    <property type="entry name" value="Metalloproteases ('zincins'), catalytic domain"/>
    <property type="match status" value="1"/>
</dbReference>
<keyword evidence="6" id="KW-0862">Zinc</keyword>
<evidence type="ECO:0000259" key="10">
    <source>
        <dbReference type="Pfam" id="PF07504"/>
    </source>
</evidence>
<name>A0A0F7IRW5_TANFO</name>
<dbReference type="Gene3D" id="1.10.390.10">
    <property type="entry name" value="Neutral Protease Domain 2"/>
    <property type="match status" value="1"/>
</dbReference>
<keyword evidence="5" id="KW-0378">Hydrolase</keyword>
<reference evidence="11" key="1">
    <citation type="journal article" date="2015" name="Front. Microbiol.">
        <title>KLIKK proteases of Tannerella forsythia: putative virulence factors with a unique domain structure.</title>
        <authorList>
            <person name="Ksiazek M."/>
            <person name="Mizgalska D."/>
            <person name="Eick S."/>
            <person name="Thogersen I.B."/>
            <person name="Enghild J.J."/>
            <person name="Potempa J."/>
        </authorList>
    </citation>
    <scope>NUCLEOTIDE SEQUENCE</scope>
    <source>
        <strain evidence="11">ATCC 43037</strain>
    </source>
</reference>
<keyword evidence="2" id="KW-0645">Protease</keyword>
<dbReference type="InterPro" id="IPR013856">
    <property type="entry name" value="Peptidase_M4_domain"/>
</dbReference>
<dbReference type="NCBIfam" id="TIGR04183">
    <property type="entry name" value="Por_Secre_tail"/>
    <property type="match status" value="1"/>
</dbReference>
<dbReference type="InterPro" id="IPR001570">
    <property type="entry name" value="Peptidase_M4_C_domain"/>
</dbReference>
<evidence type="ECO:0000256" key="4">
    <source>
        <dbReference type="ARBA" id="ARBA00022729"/>
    </source>
</evidence>
<dbReference type="InterPro" id="IPR011096">
    <property type="entry name" value="FTP_domain"/>
</dbReference>
<dbReference type="Gene3D" id="3.10.170.10">
    <property type="match status" value="1"/>
</dbReference>
<dbReference type="PANTHER" id="PTHR33794:SF1">
    <property type="entry name" value="BACILLOLYSIN"/>
    <property type="match status" value="1"/>
</dbReference>
<dbReference type="PANTHER" id="PTHR33794">
    <property type="entry name" value="BACILLOLYSIN"/>
    <property type="match status" value="1"/>
</dbReference>
<dbReference type="PATRIC" id="fig|28112.6.peg.1427"/>
<dbReference type="GO" id="GO:0006508">
    <property type="term" value="P:proteolysis"/>
    <property type="evidence" value="ECO:0007669"/>
    <property type="project" value="UniProtKB-KW"/>
</dbReference>
<evidence type="ECO:0000259" key="9">
    <source>
        <dbReference type="Pfam" id="PF02868"/>
    </source>
</evidence>
<comment type="similarity">
    <text evidence="1">Belongs to the peptidase M4 family.</text>
</comment>
<dbReference type="Pfam" id="PF01447">
    <property type="entry name" value="Peptidase_M4"/>
    <property type="match status" value="1"/>
</dbReference>
<sequence length="806" mass="91264">MKKLISAVILMAITWSTLAQKTILRKNSKGVLESIEFSADDKRVIIPTSAETFFKSILKVKPTDEFRKIQHRQKQKEFIHEHFEQYYNGIKIDGAGYNFHYKNGKMYFAHGHYVDASDVSPKPSITGHEAMKHFAKYKNIPEKAIYNYIAELIIKEILEKTDTLPALVYRVYLYADYPQNTEVGFIDAHTGSLRMTEPVFIDFSAQGTFATRYSGSQQGTTHNYQGSYHLVDSTRNTIIHTWNLEGRTNILSRVDITDNDNNWTQAEHRPNNNDMGLDVQWALQRICDRLYNTHNINSMDDDGFTIDAHIRYSNNYDNAFWNSIDRTLSFGEGGSDFQPLASVDVVAHEFGHGITHFQIGWNNTTDQRAFNEGMSDIWGVIMEHRIHPNSVWQIGEQITRNYSCLRNLQNTNASNAMSQIANTYASPQYNSGDSYVRGGVFSHWFYLLVNGGTGVNTLGRNYSVWGIGMDNAENLIVKAVFGGYLRFTTSYAQIRTSMINAAREIAGTNSFLEHQIENAWYAVGVGNTQYQPHLSGPASVCDQATYTIENLPAGAIVQWSLSNNNAIILSSTTDKVTLKRRNTGDVELRANIRINSNPLNINRNIWLFDPILEASVYDNGIGWHNADMSYGQIGLNLYQVTPNRDIHFRINNAPLINIPISNWEWVNYNPNIVSVSHQGGYIAHLTPLKEGRARINVRVKQQGCYTNSIALSIEVTSRSHFTLSPNPATDEVTLQLMETDEVSGLSVLSTDRSPYEIQLWSGMTMLRSFRTNEPTFQISMAGLPAGLYFVRVVKDGQTYTQKLIKK</sequence>
<feature type="domain" description="Peptidase M4 C-terminal" evidence="9">
    <location>
        <begin position="369"/>
        <end position="525"/>
    </location>
</feature>
<dbReference type="AlphaFoldDB" id="A0A0F7IRW5"/>
<evidence type="ECO:0000256" key="6">
    <source>
        <dbReference type="ARBA" id="ARBA00022833"/>
    </source>
</evidence>
<dbReference type="InterPro" id="IPR026444">
    <property type="entry name" value="Secre_tail"/>
</dbReference>
<evidence type="ECO:0000256" key="3">
    <source>
        <dbReference type="ARBA" id="ARBA00022723"/>
    </source>
</evidence>
<feature type="domain" description="Peptidase M4" evidence="8">
    <location>
        <begin position="209"/>
        <end position="355"/>
    </location>
</feature>
<evidence type="ECO:0000259" key="8">
    <source>
        <dbReference type="Pfam" id="PF01447"/>
    </source>
</evidence>
<organism evidence="11">
    <name type="scientific">Tannerella forsythia</name>
    <name type="common">Bacteroides forsythus</name>
    <dbReference type="NCBI Taxonomy" id="28112"/>
    <lineage>
        <taxon>Bacteria</taxon>
        <taxon>Pseudomonadati</taxon>
        <taxon>Bacteroidota</taxon>
        <taxon>Bacteroidia</taxon>
        <taxon>Bacteroidales</taxon>
        <taxon>Tannerellaceae</taxon>
        <taxon>Tannerella</taxon>
    </lineage>
</organism>
<dbReference type="GO" id="GO:0004222">
    <property type="term" value="F:metalloendopeptidase activity"/>
    <property type="evidence" value="ECO:0007669"/>
    <property type="project" value="InterPro"/>
</dbReference>
<accession>A0A0F7IRW5</accession>
<dbReference type="RefSeq" id="WP_046825275.1">
    <property type="nucleotide sequence ID" value="NZ_JUET01000071.1"/>
</dbReference>
<evidence type="ECO:0000313" key="11">
    <source>
        <dbReference type="EMBL" id="AKG97062.1"/>
    </source>
</evidence>
<dbReference type="Gene3D" id="3.10.450.490">
    <property type="match status" value="1"/>
</dbReference>
<keyword evidence="4" id="KW-0732">Signal</keyword>
<evidence type="ECO:0000256" key="7">
    <source>
        <dbReference type="ARBA" id="ARBA00023049"/>
    </source>
</evidence>